<sequence length="181" mass="19517">MIRGIVALVIALTVAGCTETVDPQGTTATRPADFTRVAYDEVAEARKLTNICVKAEFEGVNALAPLTQDGYQYIRGGGDAVFLKEAPKSQMLEFVRSIGVRKKNERLSCTIHVRPYTRGAGILAAARAELLQQGWTQIPAGRGKADWFTKDGRTVSVLGWVPGGQARYATGAEISFSKVTN</sequence>
<dbReference type="EMBL" id="QZEW01000106">
    <property type="protein sequence ID" value="RJL05778.1"/>
    <property type="molecule type" value="Genomic_DNA"/>
</dbReference>
<evidence type="ECO:0000313" key="1">
    <source>
        <dbReference type="EMBL" id="RJL05778.1"/>
    </source>
</evidence>
<reference evidence="2" key="1">
    <citation type="submission" date="2018-09" db="EMBL/GenBank/DDBJ databases">
        <title>Paracoccus onubensis nov. sp. a moderate halophilic bacterium isolated from Gruta de las Maravillas (Aracena, Spain).</title>
        <authorList>
            <person name="Jurado V."/>
            <person name="Gutierrez-Patricio S."/>
            <person name="Gonzalez-Pimentel J.L."/>
            <person name="Miller A.Z."/>
            <person name="Laiz L."/>
            <person name="Saiz-Jimenez C."/>
        </authorList>
    </citation>
    <scope>NUCLEOTIDE SEQUENCE [LARGE SCALE GENOMIC DNA]</scope>
    <source>
        <strain evidence="2">DSM 26381</strain>
    </source>
</reference>
<dbReference type="PROSITE" id="PS51257">
    <property type="entry name" value="PROKAR_LIPOPROTEIN"/>
    <property type="match status" value="1"/>
</dbReference>
<dbReference type="Proteomes" id="UP000283587">
    <property type="component" value="Unassembled WGS sequence"/>
</dbReference>
<protein>
    <recommendedName>
        <fullName evidence="3">Lipoprotein</fullName>
    </recommendedName>
</protein>
<name>A0A418ZZ12_9RHOB</name>
<comment type="caution">
    <text evidence="1">The sequence shown here is derived from an EMBL/GenBank/DDBJ whole genome shotgun (WGS) entry which is preliminary data.</text>
</comment>
<evidence type="ECO:0000313" key="2">
    <source>
        <dbReference type="Proteomes" id="UP000283587"/>
    </source>
</evidence>
<evidence type="ECO:0008006" key="3">
    <source>
        <dbReference type="Google" id="ProtNLM"/>
    </source>
</evidence>
<organism evidence="1 2">
    <name type="scientific">Paracoccus siganidrum</name>
    <dbReference type="NCBI Taxonomy" id="1276757"/>
    <lineage>
        <taxon>Bacteria</taxon>
        <taxon>Pseudomonadati</taxon>
        <taxon>Pseudomonadota</taxon>
        <taxon>Alphaproteobacteria</taxon>
        <taxon>Rhodobacterales</taxon>
        <taxon>Paracoccaceae</taxon>
        <taxon>Paracoccus</taxon>
    </lineage>
</organism>
<accession>A0A418ZZ12</accession>
<dbReference type="OrthoDB" id="9956785at2"/>
<proteinExistence type="predicted"/>
<keyword evidence="2" id="KW-1185">Reference proteome</keyword>
<dbReference type="RefSeq" id="WP_119900377.1">
    <property type="nucleotide sequence ID" value="NZ_QNRC01000020.1"/>
</dbReference>
<gene>
    <name evidence="1" type="ORF">D3P05_19065</name>
</gene>
<dbReference type="AlphaFoldDB" id="A0A418ZZ12"/>